<keyword evidence="2" id="KW-0472">Membrane</keyword>
<sequence>GWWRSAATDKKEAEWAPPPPPPPAAAKKPEDGKAGAEPAVDGKRDAQLAAQEKGKEQVAAAPADNGWWRAAAPDKKEAEPALSPPVSAQKATPYVRKPSPPAAEEAEKPWPGPVGVVDLGALRRSPRDLFVNVVVAVVVLLGLGFYLMYRYRATPDGHKHPGPINRD</sequence>
<feature type="transmembrane region" description="Helical" evidence="2">
    <location>
        <begin position="129"/>
        <end position="149"/>
    </location>
</feature>
<evidence type="ECO:0000313" key="3">
    <source>
        <dbReference type="EMBL" id="JAT67326.1"/>
    </source>
</evidence>
<reference evidence="3" key="1">
    <citation type="submission" date="2015-07" db="EMBL/GenBank/DDBJ databases">
        <title>Transcriptome Assembly of Anthurium amnicola.</title>
        <authorList>
            <person name="Suzuki J."/>
        </authorList>
    </citation>
    <scope>NUCLEOTIDE SEQUENCE</scope>
</reference>
<feature type="compositionally biased region" description="Basic and acidic residues" evidence="1">
    <location>
        <begin position="27"/>
        <end position="56"/>
    </location>
</feature>
<keyword evidence="2" id="KW-0812">Transmembrane</keyword>
<gene>
    <name evidence="3" type="ORF">g.59553</name>
</gene>
<evidence type="ECO:0000256" key="2">
    <source>
        <dbReference type="SAM" id="Phobius"/>
    </source>
</evidence>
<protein>
    <submittedName>
        <fullName evidence="3">Uncharacterized protein</fullName>
    </submittedName>
</protein>
<dbReference type="AlphaFoldDB" id="A0A1D1ZK25"/>
<name>A0A1D1ZK25_9ARAE</name>
<dbReference type="EMBL" id="GDJX01000610">
    <property type="protein sequence ID" value="JAT67326.1"/>
    <property type="molecule type" value="Transcribed_RNA"/>
</dbReference>
<feature type="region of interest" description="Disordered" evidence="1">
    <location>
        <begin position="1"/>
        <end position="109"/>
    </location>
</feature>
<keyword evidence="2" id="KW-1133">Transmembrane helix</keyword>
<proteinExistence type="predicted"/>
<evidence type="ECO:0000256" key="1">
    <source>
        <dbReference type="SAM" id="MobiDB-lite"/>
    </source>
</evidence>
<accession>A0A1D1ZK25</accession>
<feature type="non-terminal residue" evidence="3">
    <location>
        <position position="1"/>
    </location>
</feature>
<organism evidence="3">
    <name type="scientific">Anthurium amnicola</name>
    <dbReference type="NCBI Taxonomy" id="1678845"/>
    <lineage>
        <taxon>Eukaryota</taxon>
        <taxon>Viridiplantae</taxon>
        <taxon>Streptophyta</taxon>
        <taxon>Embryophyta</taxon>
        <taxon>Tracheophyta</taxon>
        <taxon>Spermatophyta</taxon>
        <taxon>Magnoliopsida</taxon>
        <taxon>Liliopsida</taxon>
        <taxon>Araceae</taxon>
        <taxon>Pothoideae</taxon>
        <taxon>Potheae</taxon>
        <taxon>Anthurium</taxon>
    </lineage>
</organism>